<dbReference type="SUPFAM" id="SSF48452">
    <property type="entry name" value="TPR-like"/>
    <property type="match status" value="2"/>
</dbReference>
<dbReference type="InterPro" id="IPR027417">
    <property type="entry name" value="P-loop_NTPase"/>
</dbReference>
<dbReference type="InterPro" id="IPR056681">
    <property type="entry name" value="DUF7779"/>
</dbReference>
<dbReference type="Pfam" id="PF13424">
    <property type="entry name" value="TPR_12"/>
    <property type="match status" value="3"/>
</dbReference>
<feature type="compositionally biased region" description="Acidic residues" evidence="1">
    <location>
        <begin position="89"/>
        <end position="101"/>
    </location>
</feature>
<dbReference type="Pfam" id="PF25000">
    <property type="entry name" value="DUF7779"/>
    <property type="match status" value="1"/>
</dbReference>
<dbReference type="NCBIfam" id="NF041121">
    <property type="entry name" value="SAV_2336_NTERM"/>
    <property type="match status" value="1"/>
</dbReference>
<dbReference type="PANTHER" id="PTHR46082">
    <property type="entry name" value="ATP/GTP-BINDING PROTEIN-RELATED"/>
    <property type="match status" value="1"/>
</dbReference>
<dbReference type="Pfam" id="PF13374">
    <property type="entry name" value="TPR_10"/>
    <property type="match status" value="2"/>
</dbReference>
<dbReference type="SUPFAM" id="SSF52540">
    <property type="entry name" value="P-loop containing nucleoside triphosphate hydrolases"/>
    <property type="match status" value="1"/>
</dbReference>
<feature type="compositionally biased region" description="Basic and acidic residues" evidence="1">
    <location>
        <begin position="59"/>
        <end position="75"/>
    </location>
</feature>
<dbReference type="PANTHER" id="PTHR46082:SF6">
    <property type="entry name" value="AAA+ ATPASE DOMAIN-CONTAINING PROTEIN-RELATED"/>
    <property type="match status" value="1"/>
</dbReference>
<evidence type="ECO:0000259" key="2">
    <source>
        <dbReference type="Pfam" id="PF00931"/>
    </source>
</evidence>
<reference evidence="4" key="1">
    <citation type="submission" date="2022-08" db="EMBL/GenBank/DDBJ databases">
        <authorList>
            <person name="Tistechok S."/>
            <person name="Samborskyy M."/>
            <person name="Roman I."/>
        </authorList>
    </citation>
    <scope>NUCLEOTIDE SEQUENCE</scope>
    <source>
        <strain evidence="4">DSM 103496</strain>
    </source>
</reference>
<feature type="domain" description="DUF7779" evidence="3">
    <location>
        <begin position="893"/>
        <end position="982"/>
    </location>
</feature>
<evidence type="ECO:0000259" key="3">
    <source>
        <dbReference type="Pfam" id="PF25000"/>
    </source>
</evidence>
<sequence length="1469" mass="162189">MSRSPFGDLPEEDDLDPVGIHTALLQQFESTALPERLRAADLTYRELRDGLWLARRLPRPVEPDHPPQPAEDKSPPEQPAVETPRFEDSAPEQDNTPDDIDPPTFLDNASEAGGKEDWEPRTAVVNSGSTLSEANGGVDARAAWPTIPALSEAARISQALRPFARRSPSPWRKVLDEEATAIRAAQEELWIPEWKAAEWRRFEVVLVIDASPSMDIWQRTAHEFRELLLRQGAFRNVRCFSLDGSRTSVEDLVLVPESGTGAPRHWSHLVDNTERRIVLVLTDAIGAGWRNGAAASLLHRWGRTMPVAVIHMMAQRLWHWGGLVAKRVRLSAPRPGAANKHLVVAPVDPDLAVDGDERSGIAVPVLGLSDEWFTGWTRLLTAPDGEWIETTAALVHLNGYEILPDPVTDPAPLTARARVLRFRTVASVQAFRLAGLLAATPMNLSTMKLVQRVLLPGSTLSTLAEVMLSGLVTRSAPQGSSTGRGVVSYDFSAGVREELLAGGTRADTARVARILGDYGGSEVSALRNFREAVNDPEETEIPQISDATLPYLRVQEAVFRALSGGYASRARELRKLLRVADERSSDQDVRGMESGALEEDDALTTADPLPLPRQSEDRPFTEGDFMSINETTSSADPRGGTPRRPQVWGPVPLRNPDFVGRKQLLEQLRQRLIEPGATAVLPEALHGMGGVGKSQTVVEYIYQHASEYDVVWWISAEHPAQITSSFVELAKRLGVPASGTADTAVPAVLEALRRGEPYSRWILVFDNADRPELVRPYLPAGSGHIVVTSRNSDWAGVARAVEVDLFTRAESKELLGMRGGALDDADADRLAEALGDLPLAIEQAAAWRAQTGMQVSEYLELLQQNRMELLSTGTATGYQLPVAAAWNVPLEKLKNEHQAALQLLQVCAFFGPEPISRKLFSGVRGTPVPEALDEAFGDPIKLNRAIREISKYSLAKIDHRNNSLQLHRLVQTVLKNRLNEDEQNKMRHSVHLLLVNGDPGDPDASANWPRYAELLPHATMALAVQSKDKWVRELIHNLVRYLLNSGDYGAARDLAVQAVDAWKPLLGDSDLDTLEMTRRYAIALRRLGHTEEAQLLNEKTYETLRLTVGDDHENVLGMLDTVAADRRSQGLFAEELELQQDVYQRSRRVLGEDDPATLIYANNLASCYRLMGDFFRARDIDEDTLRRRTAVLGADHLLTFRSLNALSMDLRECGLYVEAARQQESTLAKQIEIFGRDHPSIIGATRNLAVARRKAGDHDGAKELATDCFDRYRRQSGDSHVDTVTAMMTLSTDLRHLHDMDASEELAERSHRQFSEVRGPTHPYTLIAATNLAVTLRLRGDVEKARKLDEFASVSLREVFNSDHPFTLVSTTNLASDLAALGDHTTAETLDRDTFDRSIRVLGPEHPSTLAVALNLAIDLGQLGKDDEAAILHTKTVTSFRKVLGDDHPATTAASQSVRANCDTDTMQL</sequence>
<dbReference type="Proteomes" id="UP001141259">
    <property type="component" value="Unassembled WGS sequence"/>
</dbReference>
<dbReference type="InterPro" id="IPR002182">
    <property type="entry name" value="NB-ARC"/>
</dbReference>
<feature type="region of interest" description="Disordered" evidence="1">
    <location>
        <begin position="580"/>
        <end position="652"/>
    </location>
</feature>
<dbReference type="Gene3D" id="1.25.40.10">
    <property type="entry name" value="Tetratricopeptide repeat domain"/>
    <property type="match status" value="2"/>
</dbReference>
<dbReference type="RefSeq" id="WP_259621281.1">
    <property type="nucleotide sequence ID" value="NZ_JANYMP010000001.1"/>
</dbReference>
<accession>A0A9X2VGN7</accession>
<dbReference type="Pfam" id="PF00931">
    <property type="entry name" value="NB-ARC"/>
    <property type="match status" value="1"/>
</dbReference>
<organism evidence="4 5">
    <name type="scientific">Umezawaea endophytica</name>
    <dbReference type="NCBI Taxonomy" id="1654476"/>
    <lineage>
        <taxon>Bacteria</taxon>
        <taxon>Bacillati</taxon>
        <taxon>Actinomycetota</taxon>
        <taxon>Actinomycetes</taxon>
        <taxon>Pseudonocardiales</taxon>
        <taxon>Pseudonocardiaceae</taxon>
        <taxon>Umezawaea</taxon>
    </lineage>
</organism>
<dbReference type="GO" id="GO:0043531">
    <property type="term" value="F:ADP binding"/>
    <property type="evidence" value="ECO:0007669"/>
    <property type="project" value="InterPro"/>
</dbReference>
<evidence type="ECO:0000256" key="1">
    <source>
        <dbReference type="SAM" id="MobiDB-lite"/>
    </source>
</evidence>
<evidence type="ECO:0000313" key="5">
    <source>
        <dbReference type="Proteomes" id="UP001141259"/>
    </source>
</evidence>
<dbReference type="NCBIfam" id="NF040586">
    <property type="entry name" value="FxSxx_TPR"/>
    <property type="match status" value="1"/>
</dbReference>
<gene>
    <name evidence="4" type="primary">fxsT</name>
    <name evidence="4" type="ORF">NZH93_02850</name>
</gene>
<dbReference type="InterPro" id="IPR053137">
    <property type="entry name" value="NLR-like"/>
</dbReference>
<protein>
    <submittedName>
        <fullName evidence="4">FxSxx-COOH system tetratricopeptide repeat protein</fullName>
    </submittedName>
</protein>
<dbReference type="EMBL" id="JANYMP010000001">
    <property type="protein sequence ID" value="MCS7475777.1"/>
    <property type="molecule type" value="Genomic_DNA"/>
</dbReference>
<dbReference type="InterPro" id="IPR047738">
    <property type="entry name" value="SAV_2336-like_N"/>
</dbReference>
<feature type="compositionally biased region" description="Basic and acidic residues" evidence="1">
    <location>
        <begin position="580"/>
        <end position="591"/>
    </location>
</feature>
<feature type="region of interest" description="Disordered" evidence="1">
    <location>
        <begin position="57"/>
        <end position="121"/>
    </location>
</feature>
<dbReference type="Gene3D" id="3.40.50.300">
    <property type="entry name" value="P-loop containing nucleotide triphosphate hydrolases"/>
    <property type="match status" value="1"/>
</dbReference>
<dbReference type="InterPro" id="IPR011990">
    <property type="entry name" value="TPR-like_helical_dom_sf"/>
</dbReference>
<comment type="caution">
    <text evidence="4">The sequence shown here is derived from an EMBL/GenBank/DDBJ whole genome shotgun (WGS) entry which is preliminary data.</text>
</comment>
<feature type="domain" description="NB-ARC" evidence="2">
    <location>
        <begin position="662"/>
        <end position="815"/>
    </location>
</feature>
<name>A0A9X2VGN7_9PSEU</name>
<keyword evidence="5" id="KW-1185">Reference proteome</keyword>
<proteinExistence type="predicted"/>
<evidence type="ECO:0000313" key="4">
    <source>
        <dbReference type="EMBL" id="MCS7475777.1"/>
    </source>
</evidence>